<keyword evidence="3" id="KW-0812">Transmembrane</keyword>
<sequence length="1125" mass="121408">MKYTLMLSLLAVLLLASFIQARAGTYTVTTLDDHDDGSCDSDCTLREAINAAQSDCWDAKDLINFAISGEIHLSSPLPTITCPLVIDGDSRITLNGDSSVSYALQIVAWDGSDDPDVEVKNIKVKGFTSGIIASPQGQLSLDNVEISDCSFGLVIYSNSIAGSKLTASGLRIHDNGQGVYIGGPGSTSIYILRSYIYSNSLQGITVTGDLSNINIGNTADSSSGNFVYGNGAEGILLMGNVYGVTIAYNKIGLDDSGNPHPNAMGGISLVNGPNKNYIYGNDISYNGYQNLLLRGSDTNGNTIEGNFIGCDPLLDYCYIGIWIGDGSSDNVIDGNIIAGHRYEGIAVVGPSNRNVIINNRVGSFARDGSYLGDRNSGNGAGIAVISAASPDIHYPFPVYATGSIGPGPDSTSLSNNEVASNRGSGIILIKATNFAISDNFIYDNSLHGIYWIGSSGFASSNDIYENDGSGVRIEPFFGSGPMATSPSTYSDDVISSATSGSGLSFNFIEGNGQYGIFILDNPWASLDSLNSENLIWPNSPKDAVKIWFGHVKLHDSSGNPLSGTVEIYRNGDSSPDYTAYCYDGNCGPPGFDLNNVTKWLWIVEEELSDFVVRNYNPHRFSVSGEMLSSIYYWNGLIDPDESGGALESPPGSGAFRYQYASLVYAAPTTPTPTETPTEAITCRVWAELNASSIYPISPGKRVSYALRIGSDCDRKLSVLSKLRLPDGFTPLMNESWAKGSFELEDRELILRSPIDPYGTYVLNITGIAETYLGDPLRVQANISCLSSGCIVYDERSDDPLTGVRYDATMRPLSSLEVYAPLNEDVRVLMNLSIYGNFTTSLKGCEGWLLSLDSIQLSNGSKLQRPRGYLNLRAMNESSCMISFDIEEPSDDFKPLLHSGLSRYVSSFTLIASSYEPELSLYANRNIKPGPFPLRVRVSNPGALNLSAEVRIPLRSFKLLGTFITIGEQRVVRDELIWYLKLPPKGRADAQFILLPAAEGEIREEAILRYEIAGKVGELRKEIEVVVERIERNSSKGIDSSGVSGNSTRTSSEASKIPERANETSISEETLSNSFNLSKSSDRNNSSEIPQETVQGSGYSVGYILIALVVAALIISALLLESLRHS</sequence>
<evidence type="ECO:0000256" key="3">
    <source>
        <dbReference type="SAM" id="Phobius"/>
    </source>
</evidence>
<name>B1L577_KORCO</name>
<dbReference type="HOGENOM" id="CLU_279742_0_0_2"/>
<dbReference type="RefSeq" id="WP_012309503.1">
    <property type="nucleotide sequence ID" value="NC_010482.1"/>
</dbReference>
<keyword evidence="6" id="KW-1185">Reference proteome</keyword>
<dbReference type="STRING" id="374847.Kcr_0860"/>
<dbReference type="PANTHER" id="PTHR22990:SF15">
    <property type="entry name" value="F-BOX ONLY PROTEIN 10"/>
    <property type="match status" value="1"/>
</dbReference>
<dbReference type="PANTHER" id="PTHR22990">
    <property type="entry name" value="F-BOX ONLY PROTEIN"/>
    <property type="match status" value="1"/>
</dbReference>
<evidence type="ECO:0000313" key="5">
    <source>
        <dbReference type="EMBL" id="ACB07606.1"/>
    </source>
</evidence>
<gene>
    <name evidence="5" type="ordered locus">Kcr_0860</name>
</gene>
<keyword evidence="3" id="KW-0472">Membrane</keyword>
<reference evidence="5 6" key="1">
    <citation type="journal article" date="2008" name="Proc. Natl. Acad. Sci. U.S.A.">
        <title>A korarchaeal genome reveals new insights into the evolution of the Archaea.</title>
        <authorList>
            <person name="Elkins J.G."/>
            <person name="Podar M."/>
            <person name="Graham D.E."/>
            <person name="Makarova K.S."/>
            <person name="Wolf Y."/>
            <person name="Randau L."/>
            <person name="Hedlund B.P."/>
            <person name="Brochier-Armanet C."/>
            <person name="Kunin V."/>
            <person name="Anderson I."/>
            <person name="Lapidus A."/>
            <person name="Goltsman E."/>
            <person name="Barry K."/>
            <person name="Koonin E.V."/>
            <person name="Hugenholtz P."/>
            <person name="Kyrpides N."/>
            <person name="Wanner G."/>
            <person name="Richardson P."/>
            <person name="Keller M."/>
            <person name="Stetter K.O."/>
        </authorList>
    </citation>
    <scope>NUCLEOTIDE SEQUENCE [LARGE SCALE GENOMIC DNA]</scope>
    <source>
        <strain evidence="6">OPF8</strain>
    </source>
</reference>
<dbReference type="InterPro" id="IPR006626">
    <property type="entry name" value="PbH1"/>
</dbReference>
<dbReference type="SMART" id="SM00710">
    <property type="entry name" value="PbH1"/>
    <property type="match status" value="10"/>
</dbReference>
<accession>B1L577</accession>
<evidence type="ECO:0000256" key="1">
    <source>
        <dbReference type="ARBA" id="ARBA00022737"/>
    </source>
</evidence>
<feature type="region of interest" description="Disordered" evidence="2">
    <location>
        <begin position="1036"/>
        <end position="1090"/>
    </location>
</feature>
<organism evidence="5 6">
    <name type="scientific">Korarchaeum cryptofilum (strain OPF8)</name>
    <dbReference type="NCBI Taxonomy" id="374847"/>
    <lineage>
        <taxon>Archaea</taxon>
        <taxon>Thermoproteota</taxon>
        <taxon>Candidatus Korarchaeia</taxon>
        <taxon>Candidatus Korarchaeales</taxon>
        <taxon>Candidatus Korarchaeaceae</taxon>
        <taxon>Candidatus Korarchaeum</taxon>
    </lineage>
</organism>
<proteinExistence type="predicted"/>
<feature type="transmembrane region" description="Helical" evidence="3">
    <location>
        <begin position="1100"/>
        <end position="1119"/>
    </location>
</feature>
<evidence type="ECO:0000259" key="4">
    <source>
        <dbReference type="Pfam" id="PF13229"/>
    </source>
</evidence>
<dbReference type="EnsemblBacteria" id="ACB07606">
    <property type="protein sequence ID" value="ACB07606"/>
    <property type="gene ID" value="Kcr_0860"/>
</dbReference>
<evidence type="ECO:0000256" key="2">
    <source>
        <dbReference type="SAM" id="MobiDB-lite"/>
    </source>
</evidence>
<dbReference type="EMBL" id="CP000968">
    <property type="protein sequence ID" value="ACB07606.1"/>
    <property type="molecule type" value="Genomic_DNA"/>
</dbReference>
<evidence type="ECO:0000313" key="6">
    <source>
        <dbReference type="Proteomes" id="UP000001686"/>
    </source>
</evidence>
<dbReference type="InterPro" id="IPR011050">
    <property type="entry name" value="Pectin_lyase_fold/virulence"/>
</dbReference>
<dbReference type="GeneID" id="6094137"/>
<dbReference type="Gene3D" id="2.160.20.10">
    <property type="entry name" value="Single-stranded right-handed beta-helix, Pectin lyase-like"/>
    <property type="match status" value="2"/>
</dbReference>
<feature type="compositionally biased region" description="Polar residues" evidence="2">
    <location>
        <begin position="1036"/>
        <end position="1053"/>
    </location>
</feature>
<dbReference type="AlphaFoldDB" id="B1L577"/>
<dbReference type="NCBIfam" id="TIGR04214">
    <property type="entry name" value="CSLREA_Nterm"/>
    <property type="match status" value="1"/>
</dbReference>
<dbReference type="InterPro" id="IPR051550">
    <property type="entry name" value="SCF-Subunits/Alg-Epimerases"/>
</dbReference>
<dbReference type="InParanoid" id="B1L577"/>
<protein>
    <recommendedName>
        <fullName evidence="4">Right handed beta helix domain-containing protein</fullName>
    </recommendedName>
</protein>
<dbReference type="InterPro" id="IPR012334">
    <property type="entry name" value="Pectin_lyas_fold"/>
</dbReference>
<dbReference type="KEGG" id="kcr:Kcr_0860"/>
<feature type="compositionally biased region" description="Polar residues" evidence="2">
    <location>
        <begin position="1062"/>
        <end position="1090"/>
    </location>
</feature>
<dbReference type="Pfam" id="PF13229">
    <property type="entry name" value="Beta_helix"/>
    <property type="match status" value="2"/>
</dbReference>
<keyword evidence="1" id="KW-0677">Repeat</keyword>
<dbReference type="InterPro" id="IPR026457">
    <property type="entry name" value="CSLREA_Nterm"/>
</dbReference>
<dbReference type="Proteomes" id="UP000001686">
    <property type="component" value="Chromosome"/>
</dbReference>
<dbReference type="InterPro" id="IPR039448">
    <property type="entry name" value="Beta_helix"/>
</dbReference>
<keyword evidence="3" id="KW-1133">Transmembrane helix</keyword>
<feature type="domain" description="Right handed beta helix" evidence="4">
    <location>
        <begin position="108"/>
        <end position="283"/>
    </location>
</feature>
<dbReference type="eggNOG" id="arCOG02499">
    <property type="taxonomic scope" value="Archaea"/>
</dbReference>
<dbReference type="SUPFAM" id="SSF51126">
    <property type="entry name" value="Pectin lyase-like"/>
    <property type="match status" value="2"/>
</dbReference>
<feature type="domain" description="Right handed beta helix" evidence="4">
    <location>
        <begin position="411"/>
        <end position="524"/>
    </location>
</feature>